<dbReference type="Proteomes" id="UP000030748">
    <property type="component" value="Unassembled WGS sequence"/>
</dbReference>
<feature type="non-terminal residue" evidence="2">
    <location>
        <position position="1"/>
    </location>
</feature>
<evidence type="ECO:0000313" key="3">
    <source>
        <dbReference type="Proteomes" id="UP000030748"/>
    </source>
</evidence>
<sequence length="21" mass="2406">DLSWDIEDDDDDNNVPVKSKS</sequence>
<evidence type="ECO:0000313" key="2">
    <source>
        <dbReference type="EMBL" id="EYU28547.1"/>
    </source>
</evidence>
<accession>A0A022QIP4</accession>
<keyword evidence="3" id="KW-1185">Reference proteome</keyword>
<dbReference type="EMBL" id="KI631369">
    <property type="protein sequence ID" value="EYU28547.1"/>
    <property type="molecule type" value="Genomic_DNA"/>
</dbReference>
<feature type="region of interest" description="Disordered" evidence="1">
    <location>
        <begin position="1"/>
        <end position="21"/>
    </location>
</feature>
<gene>
    <name evidence="2" type="ORF">MIMGU_mgv1a0257392mg</name>
</gene>
<protein>
    <submittedName>
        <fullName evidence="2">Uncharacterized protein</fullName>
    </submittedName>
</protein>
<reference evidence="2 3" key="1">
    <citation type="journal article" date="2013" name="Proc. Natl. Acad. Sci. U.S.A.">
        <title>Fine-scale variation in meiotic recombination in Mimulus inferred from population shotgun sequencing.</title>
        <authorList>
            <person name="Hellsten U."/>
            <person name="Wright K.M."/>
            <person name="Jenkins J."/>
            <person name="Shu S."/>
            <person name="Yuan Y."/>
            <person name="Wessler S.R."/>
            <person name="Schmutz J."/>
            <person name="Willis J.H."/>
            <person name="Rokhsar D.S."/>
        </authorList>
    </citation>
    <scope>NUCLEOTIDE SEQUENCE [LARGE SCALE GENOMIC DNA]</scope>
    <source>
        <strain evidence="3">cv. DUN x IM62</strain>
    </source>
</reference>
<evidence type="ECO:0000256" key="1">
    <source>
        <dbReference type="SAM" id="MobiDB-lite"/>
    </source>
</evidence>
<proteinExistence type="predicted"/>
<name>A0A022QIP4_ERYGU</name>
<feature type="compositionally biased region" description="Acidic residues" evidence="1">
    <location>
        <begin position="1"/>
        <end position="13"/>
    </location>
</feature>
<organism evidence="2 3">
    <name type="scientific">Erythranthe guttata</name>
    <name type="common">Yellow monkey flower</name>
    <name type="synonym">Mimulus guttatus</name>
    <dbReference type="NCBI Taxonomy" id="4155"/>
    <lineage>
        <taxon>Eukaryota</taxon>
        <taxon>Viridiplantae</taxon>
        <taxon>Streptophyta</taxon>
        <taxon>Embryophyta</taxon>
        <taxon>Tracheophyta</taxon>
        <taxon>Spermatophyta</taxon>
        <taxon>Magnoliopsida</taxon>
        <taxon>eudicotyledons</taxon>
        <taxon>Gunneridae</taxon>
        <taxon>Pentapetalae</taxon>
        <taxon>asterids</taxon>
        <taxon>lamiids</taxon>
        <taxon>Lamiales</taxon>
        <taxon>Phrymaceae</taxon>
        <taxon>Erythranthe</taxon>
    </lineage>
</organism>
<dbReference type="AlphaFoldDB" id="A0A022QIP4"/>